<dbReference type="Proteomes" id="UP000789920">
    <property type="component" value="Unassembled WGS sequence"/>
</dbReference>
<feature type="non-terminal residue" evidence="1">
    <location>
        <position position="1"/>
    </location>
</feature>
<reference evidence="1" key="1">
    <citation type="submission" date="2021-06" db="EMBL/GenBank/DDBJ databases">
        <authorList>
            <person name="Kallberg Y."/>
            <person name="Tangrot J."/>
            <person name="Rosling A."/>
        </authorList>
    </citation>
    <scope>NUCLEOTIDE SEQUENCE</scope>
    <source>
        <strain evidence="1">MA461A</strain>
    </source>
</reference>
<evidence type="ECO:0000313" key="1">
    <source>
        <dbReference type="EMBL" id="CAG8818442.1"/>
    </source>
</evidence>
<name>A0ACA9S099_9GLOM</name>
<dbReference type="EMBL" id="CAJVQC010081015">
    <property type="protein sequence ID" value="CAG8818442.1"/>
    <property type="molecule type" value="Genomic_DNA"/>
</dbReference>
<keyword evidence="2" id="KW-1185">Reference proteome</keyword>
<proteinExistence type="predicted"/>
<feature type="non-terminal residue" evidence="1">
    <location>
        <position position="45"/>
    </location>
</feature>
<evidence type="ECO:0000313" key="2">
    <source>
        <dbReference type="Proteomes" id="UP000789920"/>
    </source>
</evidence>
<sequence length="45" mass="5405">RRESVEKVVYNERLKENKIKVTDDKFFVVERGQTTVLERSKSYEA</sequence>
<accession>A0ACA9S099</accession>
<organism evidence="1 2">
    <name type="scientific">Racocetra persica</name>
    <dbReference type="NCBI Taxonomy" id="160502"/>
    <lineage>
        <taxon>Eukaryota</taxon>
        <taxon>Fungi</taxon>
        <taxon>Fungi incertae sedis</taxon>
        <taxon>Mucoromycota</taxon>
        <taxon>Glomeromycotina</taxon>
        <taxon>Glomeromycetes</taxon>
        <taxon>Diversisporales</taxon>
        <taxon>Gigasporaceae</taxon>
        <taxon>Racocetra</taxon>
    </lineage>
</organism>
<protein>
    <submittedName>
        <fullName evidence="1">19290_t:CDS:1</fullName>
    </submittedName>
</protein>
<comment type="caution">
    <text evidence="1">The sequence shown here is derived from an EMBL/GenBank/DDBJ whole genome shotgun (WGS) entry which is preliminary data.</text>
</comment>
<gene>
    <name evidence="1" type="ORF">RPERSI_LOCUS24911</name>
</gene>